<evidence type="ECO:0000313" key="8">
    <source>
        <dbReference type="EMBL" id="KKR99752.1"/>
    </source>
</evidence>
<evidence type="ECO:0000259" key="7">
    <source>
        <dbReference type="Pfam" id="PF00082"/>
    </source>
</evidence>
<comment type="caution">
    <text evidence="8">The sequence shown here is derived from an EMBL/GenBank/DDBJ whole genome shotgun (WGS) entry which is preliminary data.</text>
</comment>
<proteinExistence type="inferred from homology"/>
<comment type="similarity">
    <text evidence="1 5 6">Belongs to the peptidase S8 family.</text>
</comment>
<dbReference type="PROSITE" id="PS00136">
    <property type="entry name" value="SUBTILASE_ASP"/>
    <property type="match status" value="1"/>
</dbReference>
<feature type="active site" description="Charge relay system" evidence="5">
    <location>
        <position position="110"/>
    </location>
</feature>
<gene>
    <name evidence="8" type="ORF">UU50_C0003G0057</name>
</gene>
<dbReference type="PRINTS" id="PR00723">
    <property type="entry name" value="SUBTILISIN"/>
</dbReference>
<keyword evidence="3 5" id="KW-0378">Hydrolase</keyword>
<accession>A0A0G0YHC5</accession>
<protein>
    <submittedName>
        <fullName evidence="8">Cna protein B-type-like protein</fullName>
    </submittedName>
</protein>
<reference evidence="8 9" key="1">
    <citation type="journal article" date="2015" name="Nature">
        <title>rRNA introns, odd ribosomes, and small enigmatic genomes across a large radiation of phyla.</title>
        <authorList>
            <person name="Brown C.T."/>
            <person name="Hug L.A."/>
            <person name="Thomas B.C."/>
            <person name="Sharon I."/>
            <person name="Castelle C.J."/>
            <person name="Singh A."/>
            <person name="Wilkins M.J."/>
            <person name="Williams K.H."/>
            <person name="Banfield J.F."/>
        </authorList>
    </citation>
    <scope>NUCLEOTIDE SEQUENCE [LARGE SCALE GENOMIC DNA]</scope>
</reference>
<dbReference type="PROSITE" id="PS00137">
    <property type="entry name" value="SUBTILASE_HIS"/>
    <property type="match status" value="1"/>
</dbReference>
<dbReference type="SUPFAM" id="SSF52743">
    <property type="entry name" value="Subtilisin-like"/>
    <property type="match status" value="1"/>
</dbReference>
<evidence type="ECO:0000256" key="5">
    <source>
        <dbReference type="PROSITE-ProRule" id="PRU01240"/>
    </source>
</evidence>
<name>A0A0G0YHC5_9BACT</name>
<keyword evidence="4 5" id="KW-0720">Serine protease</keyword>
<evidence type="ECO:0000256" key="4">
    <source>
        <dbReference type="ARBA" id="ARBA00022825"/>
    </source>
</evidence>
<organism evidence="8 9">
    <name type="scientific">Candidatus Uhrbacteria bacterium GW2011_GWC1_41_20</name>
    <dbReference type="NCBI Taxonomy" id="1618983"/>
    <lineage>
        <taxon>Bacteria</taxon>
        <taxon>Candidatus Uhriibacteriota</taxon>
    </lineage>
</organism>
<feature type="active site" description="Charge relay system" evidence="5">
    <location>
        <position position="281"/>
    </location>
</feature>
<evidence type="ECO:0000313" key="9">
    <source>
        <dbReference type="Proteomes" id="UP000033930"/>
    </source>
</evidence>
<dbReference type="CDD" id="cd07473">
    <property type="entry name" value="Peptidases_S8_Subtilisin_like"/>
    <property type="match status" value="1"/>
</dbReference>
<dbReference type="PANTHER" id="PTHR43806:SF11">
    <property type="entry name" value="CEREVISIN-RELATED"/>
    <property type="match status" value="1"/>
</dbReference>
<dbReference type="PATRIC" id="fig|1618983.3.peg.189"/>
<dbReference type="AlphaFoldDB" id="A0A0G0YHC5"/>
<feature type="active site" description="Charge relay system" evidence="5">
    <location>
        <position position="46"/>
    </location>
</feature>
<evidence type="ECO:0000256" key="6">
    <source>
        <dbReference type="RuleBase" id="RU003355"/>
    </source>
</evidence>
<evidence type="ECO:0000256" key="1">
    <source>
        <dbReference type="ARBA" id="ARBA00011073"/>
    </source>
</evidence>
<dbReference type="InterPro" id="IPR036852">
    <property type="entry name" value="Peptidase_S8/S53_dom_sf"/>
</dbReference>
<dbReference type="PROSITE" id="PS00138">
    <property type="entry name" value="SUBTILASE_SER"/>
    <property type="match status" value="1"/>
</dbReference>
<dbReference type="PROSITE" id="PS51892">
    <property type="entry name" value="SUBTILASE"/>
    <property type="match status" value="1"/>
</dbReference>
<dbReference type="InterPro" id="IPR034204">
    <property type="entry name" value="PfSUB1-like_cat_dom"/>
</dbReference>
<sequence length="513" mass="55460">MLPAVVFARTPNDTEYDEQWYLDMIDAPEAWDIKTGDGSVVIAVLDTGVDLDHPDLMDNIWVNTGEIADNNIDDDDNGFVDDVYGWDFIDSDNDPTPDTSRGSDPDAVSHGTVISGLIAAVGNNHEGLTGVVWDARIMAVRMLDKTGSGNSMDAREAINYAVENGADVINLSFSGSTDDPALRKAVMNAFNHGVVVVAALGNEGVNINNNPVYPACYNDGDEDWVIGVAASDASDQHSLFSNYGSSCADLSAPGEDMYGLFYYEPSAGYSTLYGDHWSGTSVASPVVAGSAALILAKYPTLSPTDIRNILKLSVDPMSLSGKYRNQFGAGRLNVNQAIVLAASYASAQAQQDLQPVSIPVEGYASGDLIKSNSFSSVYYIDSAGKRRVFLDSNAYFTWSNSFSDIKVMNDDELAQFDLGGVMLPKAGVALVKIQSDNSVYMLASGDDDLVPVLRKINSEEIATEMFGSDWADYVIDIEPTFFTKFELGDRIDQVFEVDTSQMKTRQMLAELAE</sequence>
<evidence type="ECO:0000256" key="3">
    <source>
        <dbReference type="ARBA" id="ARBA00022801"/>
    </source>
</evidence>
<dbReference type="PANTHER" id="PTHR43806">
    <property type="entry name" value="PEPTIDASE S8"/>
    <property type="match status" value="1"/>
</dbReference>
<dbReference type="InterPro" id="IPR000209">
    <property type="entry name" value="Peptidase_S8/S53_dom"/>
</dbReference>
<evidence type="ECO:0000256" key="2">
    <source>
        <dbReference type="ARBA" id="ARBA00022670"/>
    </source>
</evidence>
<dbReference type="InterPro" id="IPR022398">
    <property type="entry name" value="Peptidase_S8_His-AS"/>
</dbReference>
<dbReference type="Gene3D" id="3.40.50.200">
    <property type="entry name" value="Peptidase S8/S53 domain"/>
    <property type="match status" value="1"/>
</dbReference>
<dbReference type="InterPro" id="IPR050131">
    <property type="entry name" value="Peptidase_S8_subtilisin-like"/>
</dbReference>
<keyword evidence="2 5" id="KW-0645">Protease</keyword>
<dbReference type="EMBL" id="LCAW01000003">
    <property type="protein sequence ID" value="KKR99752.1"/>
    <property type="molecule type" value="Genomic_DNA"/>
</dbReference>
<dbReference type="InterPro" id="IPR015500">
    <property type="entry name" value="Peptidase_S8_subtilisin-rel"/>
</dbReference>
<dbReference type="Pfam" id="PF00082">
    <property type="entry name" value="Peptidase_S8"/>
    <property type="match status" value="1"/>
</dbReference>
<dbReference type="GO" id="GO:0006508">
    <property type="term" value="P:proteolysis"/>
    <property type="evidence" value="ECO:0007669"/>
    <property type="project" value="UniProtKB-KW"/>
</dbReference>
<dbReference type="InterPro" id="IPR023827">
    <property type="entry name" value="Peptidase_S8_Asp-AS"/>
</dbReference>
<dbReference type="InterPro" id="IPR023828">
    <property type="entry name" value="Peptidase_S8_Ser-AS"/>
</dbReference>
<dbReference type="GO" id="GO:0004252">
    <property type="term" value="F:serine-type endopeptidase activity"/>
    <property type="evidence" value="ECO:0007669"/>
    <property type="project" value="UniProtKB-UniRule"/>
</dbReference>
<feature type="domain" description="Peptidase S8/S53" evidence="7">
    <location>
        <begin position="39"/>
        <end position="330"/>
    </location>
</feature>
<dbReference type="Proteomes" id="UP000033930">
    <property type="component" value="Unassembled WGS sequence"/>
</dbReference>